<sequence length="410" mass="46318">MSVSRHGMITTTKVTKRTKATLVALSTIMSSMTQPLHLDLVEIVVSSGFSALHDLSNLCMSLLVILSPSLVIEEGWCALMELNSYGGHAVSHKAAQDIFKGSSAFGGFVSSYFSGSLMDTYGVGFVQYSKKKIIFFVLLLLLLLLLLFLSLCLRLRTLDSDSYSDSTPQRTTEILPTGRFLIFRIGIRFRIRFSWFNLLVNLPSDVVFVRDFIRFVIVFQIVGVAPQRTQHDVPDVVLQRFPHLLPLGPSGFDNDDNCHRHRSQGCGDHYVDGVCEGLRWWEIAFSLKRKKKQATLQFDFAMFYFTTNCLGFTLMVLGRVKLVTSIASLLCVGHYNGFMKNCSSLLVLSTFLLVHLHRMCGLSVGTHHDFFSLQDSLILISSFTLTTIDDFFPTNIYFDEDFSLIDVDWW</sequence>
<keyword evidence="2" id="KW-0813">Transport</keyword>
<evidence type="ECO:0000256" key="3">
    <source>
        <dbReference type="ARBA" id="ARBA00022692"/>
    </source>
</evidence>
<keyword evidence="4 6" id="KW-1133">Transmembrane helix</keyword>
<evidence type="ECO:0000256" key="2">
    <source>
        <dbReference type="ARBA" id="ARBA00022448"/>
    </source>
</evidence>
<comment type="caution">
    <text evidence="7">The sequence shown here is derived from an EMBL/GenBank/DDBJ whole genome shotgun (WGS) entry which is preliminary data.</text>
</comment>
<feature type="transmembrane region" description="Helical" evidence="6">
    <location>
        <begin position="298"/>
        <end position="318"/>
    </location>
</feature>
<dbReference type="PANTHER" id="PTHR31585:SF0">
    <property type="entry name" value="FOLATE-BIOPTERIN TRANSPORTER 1, CHLOROPLASTIC"/>
    <property type="match status" value="1"/>
</dbReference>
<dbReference type="AlphaFoldDB" id="A0A371E894"/>
<dbReference type="Proteomes" id="UP000257109">
    <property type="component" value="Unassembled WGS sequence"/>
</dbReference>
<keyword evidence="5 6" id="KW-0472">Membrane</keyword>
<dbReference type="OrthoDB" id="264392at2759"/>
<protein>
    <submittedName>
        <fullName evidence="7">Folate-biopterin transporter 1, chloroplastic</fullName>
    </submittedName>
</protein>
<keyword evidence="3 6" id="KW-0812">Transmembrane</keyword>
<comment type="subcellular location">
    <subcellularLocation>
        <location evidence="1">Membrane</location>
        <topology evidence="1">Multi-pass membrane protein</topology>
    </subcellularLocation>
</comment>
<gene>
    <name evidence="7" type="ORF">CR513_59466</name>
</gene>
<evidence type="ECO:0000313" key="8">
    <source>
        <dbReference type="Proteomes" id="UP000257109"/>
    </source>
</evidence>
<keyword evidence="8" id="KW-1185">Reference proteome</keyword>
<dbReference type="Pfam" id="PF03092">
    <property type="entry name" value="BT1"/>
    <property type="match status" value="1"/>
</dbReference>
<proteinExistence type="predicted"/>
<dbReference type="GO" id="GO:0016020">
    <property type="term" value="C:membrane"/>
    <property type="evidence" value="ECO:0007669"/>
    <property type="project" value="UniProtKB-SubCell"/>
</dbReference>
<feature type="non-terminal residue" evidence="7">
    <location>
        <position position="1"/>
    </location>
</feature>
<reference evidence="7" key="1">
    <citation type="submission" date="2018-05" db="EMBL/GenBank/DDBJ databases">
        <title>Draft genome of Mucuna pruriens seed.</title>
        <authorList>
            <person name="Nnadi N.E."/>
            <person name="Vos R."/>
            <person name="Hasami M.H."/>
            <person name="Devisetty U.K."/>
            <person name="Aguiy J.C."/>
        </authorList>
    </citation>
    <scope>NUCLEOTIDE SEQUENCE [LARGE SCALE GENOMIC DNA]</scope>
    <source>
        <strain evidence="7">JCA_2017</strain>
    </source>
</reference>
<accession>A0A371E894</accession>
<dbReference type="InterPro" id="IPR039309">
    <property type="entry name" value="BT1"/>
</dbReference>
<feature type="transmembrane region" description="Helical" evidence="6">
    <location>
        <begin position="133"/>
        <end position="153"/>
    </location>
</feature>
<evidence type="ECO:0000256" key="1">
    <source>
        <dbReference type="ARBA" id="ARBA00004141"/>
    </source>
</evidence>
<dbReference type="EMBL" id="QJKJ01015620">
    <property type="protein sequence ID" value="RDX62223.1"/>
    <property type="molecule type" value="Genomic_DNA"/>
</dbReference>
<evidence type="ECO:0000256" key="5">
    <source>
        <dbReference type="ARBA" id="ARBA00023136"/>
    </source>
</evidence>
<name>A0A371E894_MUCPR</name>
<dbReference type="PANTHER" id="PTHR31585">
    <property type="entry name" value="FOLATE-BIOPTERIN TRANSPORTER 1, CHLOROPLASTIC"/>
    <property type="match status" value="1"/>
</dbReference>
<organism evidence="7 8">
    <name type="scientific">Mucuna pruriens</name>
    <name type="common">Velvet bean</name>
    <name type="synonym">Dolichos pruriens</name>
    <dbReference type="NCBI Taxonomy" id="157652"/>
    <lineage>
        <taxon>Eukaryota</taxon>
        <taxon>Viridiplantae</taxon>
        <taxon>Streptophyta</taxon>
        <taxon>Embryophyta</taxon>
        <taxon>Tracheophyta</taxon>
        <taxon>Spermatophyta</taxon>
        <taxon>Magnoliopsida</taxon>
        <taxon>eudicotyledons</taxon>
        <taxon>Gunneridae</taxon>
        <taxon>Pentapetalae</taxon>
        <taxon>rosids</taxon>
        <taxon>fabids</taxon>
        <taxon>Fabales</taxon>
        <taxon>Fabaceae</taxon>
        <taxon>Papilionoideae</taxon>
        <taxon>50 kb inversion clade</taxon>
        <taxon>NPAAA clade</taxon>
        <taxon>indigoferoid/millettioid clade</taxon>
        <taxon>Phaseoleae</taxon>
        <taxon>Mucuna</taxon>
    </lineage>
</organism>
<evidence type="ECO:0000256" key="6">
    <source>
        <dbReference type="SAM" id="Phobius"/>
    </source>
</evidence>
<evidence type="ECO:0000256" key="4">
    <source>
        <dbReference type="ARBA" id="ARBA00022989"/>
    </source>
</evidence>
<evidence type="ECO:0000313" key="7">
    <source>
        <dbReference type="EMBL" id="RDX62223.1"/>
    </source>
</evidence>